<evidence type="ECO:0000313" key="2">
    <source>
        <dbReference type="Proteomes" id="UP000569903"/>
    </source>
</evidence>
<reference evidence="1 2" key="1">
    <citation type="submission" date="2020-03" db="EMBL/GenBank/DDBJ databases">
        <title>Soil Listeria distribution.</title>
        <authorList>
            <person name="Liao J."/>
            <person name="Wiedmann M."/>
        </authorList>
    </citation>
    <scope>NUCLEOTIDE SEQUENCE [LARGE SCALE GENOMIC DNA]</scope>
    <source>
        <strain evidence="1 2">FSL L7-1614</strain>
    </source>
</reference>
<gene>
    <name evidence="1" type="ORF">HB850_07860</name>
</gene>
<accession>A0A841YX72</accession>
<name>A0A841YX72_9LIST</name>
<dbReference type="AlphaFoldDB" id="A0A841YX72"/>
<dbReference type="Proteomes" id="UP000569903">
    <property type="component" value="Unassembled WGS sequence"/>
</dbReference>
<proteinExistence type="predicted"/>
<protein>
    <submittedName>
        <fullName evidence="1">Uncharacterized protein</fullName>
    </submittedName>
</protein>
<evidence type="ECO:0000313" key="1">
    <source>
        <dbReference type="EMBL" id="MBC1457669.1"/>
    </source>
</evidence>
<dbReference type="EMBL" id="JAARQN010000005">
    <property type="protein sequence ID" value="MBC1457669.1"/>
    <property type="molecule type" value="Genomic_DNA"/>
</dbReference>
<comment type="caution">
    <text evidence="1">The sequence shown here is derived from an EMBL/GenBank/DDBJ whole genome shotgun (WGS) entry which is preliminary data.</text>
</comment>
<organism evidence="1 2">
    <name type="scientific">Listeria newyorkensis</name>
    <dbReference type="NCBI Taxonomy" id="1497681"/>
    <lineage>
        <taxon>Bacteria</taxon>
        <taxon>Bacillati</taxon>
        <taxon>Bacillota</taxon>
        <taxon>Bacilli</taxon>
        <taxon>Bacillales</taxon>
        <taxon>Listeriaceae</taxon>
        <taxon>Listeria</taxon>
    </lineage>
</organism>
<dbReference type="RefSeq" id="WP_185388944.1">
    <property type="nucleotide sequence ID" value="NZ_JAARQN010000005.1"/>
</dbReference>
<sequence>MGLNQLFSEKLAAHGATASHKWNTKKVENGRNFSQIDFDRAKKEHAQLPLKSKDKALH</sequence>